<dbReference type="EMBL" id="CABABW010000002">
    <property type="protein sequence ID" value="VRI33245.1"/>
    <property type="molecule type" value="Genomic_DNA"/>
</dbReference>
<evidence type="ECO:0000256" key="4">
    <source>
        <dbReference type="ARBA" id="ARBA00022989"/>
    </source>
</evidence>
<evidence type="ECO:0000256" key="1">
    <source>
        <dbReference type="ARBA" id="ARBA00004141"/>
    </source>
</evidence>
<keyword evidence="5" id="KW-0472">Membrane</keyword>
<evidence type="ECO:0000256" key="3">
    <source>
        <dbReference type="ARBA" id="ARBA00022692"/>
    </source>
</evidence>
<dbReference type="InterPro" id="IPR051790">
    <property type="entry name" value="Cytochrome_c-biogenesis_DsbD"/>
</dbReference>
<reference evidence="7 8" key="1">
    <citation type="submission" date="2019-04" db="EMBL/GenBank/DDBJ databases">
        <authorList>
            <consortium name="Pathogen Informatics"/>
        </authorList>
    </citation>
    <scope>NUCLEOTIDE SEQUENCE [LARGE SCALE GENOMIC DNA]</scope>
    <source>
        <strain evidence="7 8">GPSC232</strain>
    </source>
</reference>
<feature type="domain" description="Cytochrome C biogenesis protein transmembrane" evidence="6">
    <location>
        <begin position="15"/>
        <end position="231"/>
    </location>
</feature>
<keyword evidence="3" id="KW-0812">Transmembrane</keyword>
<dbReference type="AlphaFoldDB" id="A0A4M3JKJ6"/>
<dbReference type="EC" id="1.8.1.8" evidence="7"/>
<protein>
    <submittedName>
        <fullName evidence="7">Cytochrome c-type biogenesis protein CcdA</fullName>
        <ecNumber evidence="7">1.8.1.8</ecNumber>
    </submittedName>
</protein>
<evidence type="ECO:0000313" key="8">
    <source>
        <dbReference type="Proteomes" id="UP000304540"/>
    </source>
</evidence>
<dbReference type="Proteomes" id="UP000304540">
    <property type="component" value="Unassembled WGS sequence"/>
</dbReference>
<dbReference type="GO" id="GO:0017004">
    <property type="term" value="P:cytochrome complex assembly"/>
    <property type="evidence" value="ECO:0007669"/>
    <property type="project" value="InterPro"/>
</dbReference>
<evidence type="ECO:0000256" key="2">
    <source>
        <dbReference type="ARBA" id="ARBA00006143"/>
    </source>
</evidence>
<gene>
    <name evidence="7" type="primary">dsbD_1</name>
    <name evidence="7" type="ORF">SAMEA3381574_00394</name>
</gene>
<dbReference type="Pfam" id="PF02683">
    <property type="entry name" value="DsbD_TM"/>
    <property type="match status" value="1"/>
</dbReference>
<proteinExistence type="inferred from homology"/>
<dbReference type="PANTHER" id="PTHR31272">
    <property type="entry name" value="CYTOCHROME C-TYPE BIOGENESIS PROTEIN HI_1454-RELATED"/>
    <property type="match status" value="1"/>
</dbReference>
<keyword evidence="7" id="KW-0560">Oxidoreductase</keyword>
<keyword evidence="4" id="KW-1133">Transmembrane helix</keyword>
<dbReference type="PANTHER" id="PTHR31272:SF4">
    <property type="entry name" value="CYTOCHROME C-TYPE BIOGENESIS PROTEIN HI_1454-RELATED"/>
    <property type="match status" value="1"/>
</dbReference>
<dbReference type="GO" id="GO:0016020">
    <property type="term" value="C:membrane"/>
    <property type="evidence" value="ECO:0007669"/>
    <property type="project" value="UniProtKB-SubCell"/>
</dbReference>
<evidence type="ECO:0000259" key="6">
    <source>
        <dbReference type="Pfam" id="PF02683"/>
    </source>
</evidence>
<evidence type="ECO:0000256" key="5">
    <source>
        <dbReference type="ARBA" id="ARBA00023136"/>
    </source>
</evidence>
<evidence type="ECO:0000313" key="7">
    <source>
        <dbReference type="EMBL" id="VRI33245.1"/>
    </source>
</evidence>
<name>A0A4M3JKJ6_STREE</name>
<dbReference type="InterPro" id="IPR003834">
    <property type="entry name" value="Cyt_c_assmbl_TM_dom"/>
</dbReference>
<organism evidence="7 8">
    <name type="scientific">Streptococcus pneumoniae</name>
    <dbReference type="NCBI Taxonomy" id="1313"/>
    <lineage>
        <taxon>Bacteria</taxon>
        <taxon>Bacillati</taxon>
        <taxon>Bacillota</taxon>
        <taxon>Bacilli</taxon>
        <taxon>Lactobacillales</taxon>
        <taxon>Streptococcaceae</taxon>
        <taxon>Streptococcus</taxon>
    </lineage>
</organism>
<comment type="subcellular location">
    <subcellularLocation>
        <location evidence="1">Membrane</location>
        <topology evidence="1">Multi-pass membrane protein</topology>
    </subcellularLocation>
</comment>
<comment type="similarity">
    <text evidence="2">Belongs to the DsbD family.</text>
</comment>
<accession>A0A4M3JKJ6</accession>
<dbReference type="GO" id="GO:0047134">
    <property type="term" value="F:protein-disulfide reductase [NAD(P)H] activity"/>
    <property type="evidence" value="ECO:0007669"/>
    <property type="project" value="UniProtKB-EC"/>
</dbReference>
<sequence>MIKKVGSLLETIVFSISVFLAGVLSFFSPCIFPLLPVYAGILLDDQESAKSFSLFGGKVLWSGLIRTLCFIAGISLIFFILGFGAGYFGHVLYANWFRYVMGVIIIILGLHQMEIFHLKKLEVQKSFTFKKSDSNRYWSVFLLGITFSFGWTPCIGPVLSSVLALAASGGNGAWQGAIYTLIYTLGMAIPFLVLALASGIVMPYFSKLKRHMMLLKKIGGFLIILMGILLLLGQVNVLAGIFE</sequence>